<accession>A0ABU0IRS9</accession>
<keyword evidence="2" id="KW-1185">Reference proteome</keyword>
<organism evidence="1 2">
    <name type="scientific">Caulobacter ginsengisoli</name>
    <dbReference type="NCBI Taxonomy" id="400775"/>
    <lineage>
        <taxon>Bacteria</taxon>
        <taxon>Pseudomonadati</taxon>
        <taxon>Pseudomonadota</taxon>
        <taxon>Alphaproteobacteria</taxon>
        <taxon>Caulobacterales</taxon>
        <taxon>Caulobacteraceae</taxon>
        <taxon>Caulobacter</taxon>
    </lineage>
</organism>
<dbReference type="NCBIfam" id="TIGR02017">
    <property type="entry name" value="hutG_amidohyd"/>
    <property type="match status" value="1"/>
</dbReference>
<comment type="caution">
    <text evidence="1">The sequence shown here is derived from an EMBL/GenBank/DDBJ whole genome shotgun (WGS) entry which is preliminary data.</text>
</comment>
<sequence>MTVTVRQGPSPLVVSFPHVGTDIPDDIAARMSGEALKLDDTDFEQPALYDFVAELGATTLTPRWSRLVIDLNRPPDNAPLYPGQNGTGLIPLETFDGAPIYADPPTEAETAERLETFWRPYHEALSEALATSIERHGYALLWDAHSITGVVPRLFEGRLPDLNLGTADGKACGPLVRAAAWAACEASDFTAVLDGRFKGGFITRNYGRPGWGIHALQMELCKHTHLADDPPARIDPARAGRLRPVLQAAMTGALAAIEP</sequence>
<evidence type="ECO:0000313" key="2">
    <source>
        <dbReference type="Proteomes" id="UP001228905"/>
    </source>
</evidence>
<dbReference type="EMBL" id="JAUSVS010000004">
    <property type="protein sequence ID" value="MDQ0464689.1"/>
    <property type="molecule type" value="Genomic_DNA"/>
</dbReference>
<dbReference type="GO" id="GO:0050129">
    <property type="term" value="F:N-formylglutamate deformylase activity"/>
    <property type="evidence" value="ECO:0007669"/>
    <property type="project" value="UniProtKB-EC"/>
</dbReference>
<gene>
    <name evidence="1" type="ORF">QO010_002473</name>
</gene>
<keyword evidence="1" id="KW-0378">Hydrolase</keyword>
<dbReference type="SUPFAM" id="SSF53187">
    <property type="entry name" value="Zn-dependent exopeptidases"/>
    <property type="match status" value="1"/>
</dbReference>
<proteinExistence type="predicted"/>
<dbReference type="Gene3D" id="3.40.630.40">
    <property type="entry name" value="Zn-dependent exopeptidases"/>
    <property type="match status" value="1"/>
</dbReference>
<dbReference type="RefSeq" id="WP_307349526.1">
    <property type="nucleotide sequence ID" value="NZ_JAUSVS010000004.1"/>
</dbReference>
<reference evidence="1 2" key="1">
    <citation type="submission" date="2023-07" db="EMBL/GenBank/DDBJ databases">
        <title>Genomic Encyclopedia of Type Strains, Phase IV (KMG-IV): sequencing the most valuable type-strain genomes for metagenomic binning, comparative biology and taxonomic classification.</title>
        <authorList>
            <person name="Goeker M."/>
        </authorList>
    </citation>
    <scope>NUCLEOTIDE SEQUENCE [LARGE SCALE GENOMIC DNA]</scope>
    <source>
        <strain evidence="1 2">DSM 18695</strain>
    </source>
</reference>
<dbReference type="InterPro" id="IPR010247">
    <property type="entry name" value="HutG_amidohyd"/>
</dbReference>
<dbReference type="EC" id="3.5.1.68" evidence="1"/>
<protein>
    <submittedName>
        <fullName evidence="1">N-formylglutamate deformylase</fullName>
        <ecNumber evidence="1">3.5.1.68</ecNumber>
    </submittedName>
</protein>
<dbReference type="Pfam" id="PF05013">
    <property type="entry name" value="FGase"/>
    <property type="match status" value="1"/>
</dbReference>
<evidence type="ECO:0000313" key="1">
    <source>
        <dbReference type="EMBL" id="MDQ0464689.1"/>
    </source>
</evidence>
<name>A0ABU0IRS9_9CAUL</name>
<dbReference type="InterPro" id="IPR007709">
    <property type="entry name" value="N-FG_amidohydro"/>
</dbReference>
<dbReference type="Proteomes" id="UP001228905">
    <property type="component" value="Unassembled WGS sequence"/>
</dbReference>